<reference evidence="2" key="1">
    <citation type="submission" date="2016-10" db="EMBL/GenBank/DDBJ databases">
        <authorList>
            <person name="Varghese N."/>
            <person name="Submissions S."/>
        </authorList>
    </citation>
    <scope>NUCLEOTIDE SEQUENCE [LARGE SCALE GENOMIC DNA]</scope>
    <source>
        <strain evidence="2">S9</strain>
    </source>
</reference>
<dbReference type="STRING" id="1601833.SAMN05518684_103249"/>
<dbReference type="GO" id="GO:0005829">
    <property type="term" value="C:cytosol"/>
    <property type="evidence" value="ECO:0007669"/>
    <property type="project" value="TreeGrafter"/>
</dbReference>
<dbReference type="InterPro" id="IPR023214">
    <property type="entry name" value="HAD_sf"/>
</dbReference>
<dbReference type="OrthoDB" id="9790031at2"/>
<evidence type="ECO:0000313" key="2">
    <source>
        <dbReference type="Proteomes" id="UP000198571"/>
    </source>
</evidence>
<dbReference type="SUPFAM" id="SSF56784">
    <property type="entry name" value="HAD-like"/>
    <property type="match status" value="1"/>
</dbReference>
<accession>A0A1H9RMR2</accession>
<dbReference type="InterPro" id="IPR000150">
    <property type="entry name" value="Cof"/>
</dbReference>
<keyword evidence="2" id="KW-1185">Reference proteome</keyword>
<dbReference type="EMBL" id="FOGT01000003">
    <property type="protein sequence ID" value="SER74211.1"/>
    <property type="molecule type" value="Genomic_DNA"/>
</dbReference>
<name>A0A1H9RMR2_9BACI</name>
<proteinExistence type="predicted"/>
<evidence type="ECO:0008006" key="3">
    <source>
        <dbReference type="Google" id="ProtNLM"/>
    </source>
</evidence>
<sequence length="284" mass="32261">MAYRLLALDIDDTLLKSNHRLTKETKEAVEYVKNKGVYITLATGRSFISARKVAKSLKLSDPYLITHNGSFLASHVKEPVFERRIGAETVYQVVDILENYHCHFKLFHEKYVIANKTRQKAQLISRVNLQLTDPLFYPVHYVESPSHRLIDQPLSVLNIRAEFWNKRERRDALEELEESVTGIRITPGGKEELFINHESASKALALQNLASRLGIAPYEIVAVGADMRDRDMVSQAGLGVAMGDAPEEVKASADWITRSNDQSGVAYMVKEVFRKQLRIETPHQ</sequence>
<dbReference type="CDD" id="cd07516">
    <property type="entry name" value="HAD_Pase"/>
    <property type="match status" value="1"/>
</dbReference>
<dbReference type="Proteomes" id="UP000198571">
    <property type="component" value="Unassembled WGS sequence"/>
</dbReference>
<gene>
    <name evidence="1" type="ORF">SAMN05518684_103249</name>
</gene>
<dbReference type="Gene3D" id="3.30.1240.10">
    <property type="match status" value="1"/>
</dbReference>
<dbReference type="Pfam" id="PF08282">
    <property type="entry name" value="Hydrolase_3"/>
    <property type="match status" value="1"/>
</dbReference>
<dbReference type="Gene3D" id="3.40.50.1000">
    <property type="entry name" value="HAD superfamily/HAD-like"/>
    <property type="match status" value="1"/>
</dbReference>
<dbReference type="RefSeq" id="WP_093048179.1">
    <property type="nucleotide sequence ID" value="NZ_FOGT01000003.1"/>
</dbReference>
<dbReference type="AlphaFoldDB" id="A0A1H9RMR2"/>
<organism evidence="1 2">
    <name type="scientific">Salipaludibacillus aurantiacus</name>
    <dbReference type="NCBI Taxonomy" id="1601833"/>
    <lineage>
        <taxon>Bacteria</taxon>
        <taxon>Bacillati</taxon>
        <taxon>Bacillota</taxon>
        <taxon>Bacilli</taxon>
        <taxon>Bacillales</taxon>
        <taxon>Bacillaceae</taxon>
    </lineage>
</organism>
<dbReference type="NCBIfam" id="TIGR00099">
    <property type="entry name" value="Cof-subfamily"/>
    <property type="match status" value="1"/>
</dbReference>
<dbReference type="GO" id="GO:0016791">
    <property type="term" value="F:phosphatase activity"/>
    <property type="evidence" value="ECO:0007669"/>
    <property type="project" value="TreeGrafter"/>
</dbReference>
<dbReference type="InterPro" id="IPR036412">
    <property type="entry name" value="HAD-like_sf"/>
</dbReference>
<evidence type="ECO:0000313" key="1">
    <source>
        <dbReference type="EMBL" id="SER74211.1"/>
    </source>
</evidence>
<dbReference type="PANTHER" id="PTHR10000:SF50">
    <property type="entry name" value="STRESS RESPONSE PROTEIN YHAX"/>
    <property type="match status" value="1"/>
</dbReference>
<protein>
    <recommendedName>
        <fullName evidence="3">Cof subfamily of IIB subfamily of haloacid dehalogenase superfamily/HAD-superfamily hydrolase, subfamily IIB</fullName>
    </recommendedName>
</protein>
<dbReference type="PANTHER" id="PTHR10000">
    <property type="entry name" value="PHOSPHOSERINE PHOSPHATASE"/>
    <property type="match status" value="1"/>
</dbReference>
<dbReference type="InterPro" id="IPR006379">
    <property type="entry name" value="HAD-SF_hydro_IIB"/>
</dbReference>
<dbReference type="NCBIfam" id="TIGR01484">
    <property type="entry name" value="HAD-SF-IIB"/>
    <property type="match status" value="1"/>
</dbReference>
<dbReference type="GO" id="GO:0000287">
    <property type="term" value="F:magnesium ion binding"/>
    <property type="evidence" value="ECO:0007669"/>
    <property type="project" value="TreeGrafter"/>
</dbReference>